<dbReference type="PROSITE" id="PS51297">
    <property type="entry name" value="K_BOX"/>
    <property type="match status" value="1"/>
</dbReference>
<protein>
    <submittedName>
        <fullName evidence="10">Uncharacterized protein</fullName>
    </submittedName>
</protein>
<evidence type="ECO:0000256" key="7">
    <source>
        <dbReference type="SAM" id="Coils"/>
    </source>
</evidence>
<keyword evidence="7" id="KW-0175">Coiled coil</keyword>
<dbReference type="SMART" id="SM00432">
    <property type="entry name" value="MADS"/>
    <property type="match status" value="1"/>
</dbReference>
<dbReference type="PROSITE" id="PS50066">
    <property type="entry name" value="MADS_BOX_2"/>
    <property type="match status" value="1"/>
</dbReference>
<organism evidence="10">
    <name type="scientific">Lotus japonicus</name>
    <name type="common">Lotus corniculatus var. japonicus</name>
    <dbReference type="NCBI Taxonomy" id="34305"/>
    <lineage>
        <taxon>Eukaryota</taxon>
        <taxon>Viridiplantae</taxon>
        <taxon>Streptophyta</taxon>
        <taxon>Embryophyta</taxon>
        <taxon>Tracheophyta</taxon>
        <taxon>Spermatophyta</taxon>
        <taxon>Magnoliopsida</taxon>
        <taxon>eudicotyledons</taxon>
        <taxon>Gunneridae</taxon>
        <taxon>Pentapetalae</taxon>
        <taxon>rosids</taxon>
        <taxon>fabids</taxon>
        <taxon>Fabales</taxon>
        <taxon>Fabaceae</taxon>
        <taxon>Papilionoideae</taxon>
        <taxon>50 kb inversion clade</taxon>
        <taxon>NPAAA clade</taxon>
        <taxon>Hologalegina</taxon>
        <taxon>robinioid clade</taxon>
        <taxon>Loteae</taxon>
        <taxon>Lotus</taxon>
    </lineage>
</organism>
<dbReference type="Pfam" id="PF01486">
    <property type="entry name" value="K-box"/>
    <property type="match status" value="1"/>
</dbReference>
<sequence>MARKKIKIKKIDNITARQVTFSKRRRGIFKKAQELSVLCDAEVGIIVFSATEKLYEYASSSMKSIITRRNQHIQGIRGMDRFLEPQGEDYSNLAELHKEVANRTEQLRRMTGEDFEGLEFDDLLELEKTLQSGLKRVIELKEKRIMDEITAVQKKEVASSDSMNNVCSCNSGPSLDDDSSVTSLKLGLPFPN</sequence>
<dbReference type="InterPro" id="IPR050142">
    <property type="entry name" value="MADS-box/MEF2_TF"/>
</dbReference>
<dbReference type="AlphaFoldDB" id="I3SC87"/>
<evidence type="ECO:0000256" key="1">
    <source>
        <dbReference type="ARBA" id="ARBA00004123"/>
    </source>
</evidence>
<proteinExistence type="evidence at transcript level"/>
<dbReference type="GO" id="GO:0005634">
    <property type="term" value="C:nucleus"/>
    <property type="evidence" value="ECO:0007669"/>
    <property type="project" value="UniProtKB-SubCell"/>
</dbReference>
<dbReference type="GO" id="GO:0030154">
    <property type="term" value="P:cell differentiation"/>
    <property type="evidence" value="ECO:0007669"/>
    <property type="project" value="UniProtKB-KW"/>
</dbReference>
<keyword evidence="3" id="KW-0805">Transcription regulation</keyword>
<keyword evidence="2" id="KW-0221">Differentiation</keyword>
<dbReference type="PRINTS" id="PR00404">
    <property type="entry name" value="MADSDOMAIN"/>
</dbReference>
<dbReference type="InterPro" id="IPR036879">
    <property type="entry name" value="TF_MADSbox_sf"/>
</dbReference>
<evidence type="ECO:0000256" key="2">
    <source>
        <dbReference type="ARBA" id="ARBA00022782"/>
    </source>
</evidence>
<dbReference type="GO" id="GO:0003700">
    <property type="term" value="F:DNA-binding transcription factor activity"/>
    <property type="evidence" value="ECO:0007669"/>
    <property type="project" value="InterPro"/>
</dbReference>
<dbReference type="InterPro" id="IPR002100">
    <property type="entry name" value="TF_MADSbox"/>
</dbReference>
<feature type="domain" description="MADS-box" evidence="8">
    <location>
        <begin position="1"/>
        <end position="61"/>
    </location>
</feature>
<reference evidence="10" key="1">
    <citation type="submission" date="2012-05" db="EMBL/GenBank/DDBJ databases">
        <authorList>
            <person name="Krishnakumar V."/>
            <person name="Cheung F."/>
            <person name="Xiao Y."/>
            <person name="Chan A."/>
            <person name="Moskal W.A."/>
            <person name="Town C.D."/>
        </authorList>
    </citation>
    <scope>NUCLEOTIDE SEQUENCE</scope>
</reference>
<dbReference type="PROSITE" id="PS00350">
    <property type="entry name" value="MADS_BOX_1"/>
    <property type="match status" value="1"/>
</dbReference>
<comment type="subcellular location">
    <subcellularLocation>
        <location evidence="1">Nucleus</location>
    </subcellularLocation>
</comment>
<name>I3SC87_LOTJA</name>
<evidence type="ECO:0000256" key="5">
    <source>
        <dbReference type="ARBA" id="ARBA00023163"/>
    </source>
</evidence>
<dbReference type="EMBL" id="BT138084">
    <property type="protein sequence ID" value="AFK37879.1"/>
    <property type="molecule type" value="mRNA"/>
</dbReference>
<dbReference type="PANTHER" id="PTHR48019">
    <property type="entry name" value="SERUM RESPONSE FACTOR HOMOLOG"/>
    <property type="match status" value="1"/>
</dbReference>
<evidence type="ECO:0000259" key="8">
    <source>
        <dbReference type="PROSITE" id="PS50066"/>
    </source>
</evidence>
<dbReference type="InterPro" id="IPR002487">
    <property type="entry name" value="TF_Kbox"/>
</dbReference>
<dbReference type="SUPFAM" id="SSF55455">
    <property type="entry name" value="SRF-like"/>
    <property type="match status" value="1"/>
</dbReference>
<evidence type="ECO:0000256" key="3">
    <source>
        <dbReference type="ARBA" id="ARBA00023015"/>
    </source>
</evidence>
<evidence type="ECO:0000259" key="9">
    <source>
        <dbReference type="PROSITE" id="PS51297"/>
    </source>
</evidence>
<keyword evidence="6" id="KW-0539">Nucleus</keyword>
<dbReference type="Pfam" id="PF00319">
    <property type="entry name" value="SRF-TF"/>
    <property type="match status" value="1"/>
</dbReference>
<dbReference type="GO" id="GO:0003677">
    <property type="term" value="F:DNA binding"/>
    <property type="evidence" value="ECO:0007669"/>
    <property type="project" value="UniProtKB-KW"/>
</dbReference>
<keyword evidence="4" id="KW-0238">DNA-binding</keyword>
<evidence type="ECO:0000256" key="4">
    <source>
        <dbReference type="ARBA" id="ARBA00023125"/>
    </source>
</evidence>
<evidence type="ECO:0000313" key="10">
    <source>
        <dbReference type="EMBL" id="AFK37879.1"/>
    </source>
</evidence>
<dbReference type="GO" id="GO:0046983">
    <property type="term" value="F:protein dimerization activity"/>
    <property type="evidence" value="ECO:0007669"/>
    <property type="project" value="InterPro"/>
</dbReference>
<dbReference type="Gene3D" id="3.40.1810.10">
    <property type="entry name" value="Transcription factor, MADS-box"/>
    <property type="match status" value="1"/>
</dbReference>
<feature type="domain" description="K-box" evidence="9">
    <location>
        <begin position="86"/>
        <end position="181"/>
    </location>
</feature>
<accession>I3SC87</accession>
<dbReference type="FunFam" id="3.40.1810.10:FF:000007">
    <property type="entry name" value="Transcription factor, MADS-box"/>
    <property type="match status" value="1"/>
</dbReference>
<keyword evidence="5" id="KW-0804">Transcription</keyword>
<feature type="coiled-coil region" evidence="7">
    <location>
        <begin position="93"/>
        <end position="143"/>
    </location>
</feature>
<evidence type="ECO:0000256" key="6">
    <source>
        <dbReference type="ARBA" id="ARBA00023242"/>
    </source>
</evidence>